<dbReference type="CDD" id="cd17288">
    <property type="entry name" value="RMtype1_S_LlaAI06ORF1089P_TRD1-CR1_like"/>
    <property type="match status" value="1"/>
</dbReference>
<gene>
    <name evidence="5" type="ORF">KSS89_13565</name>
</gene>
<dbReference type="GO" id="GO:0004519">
    <property type="term" value="F:endonuclease activity"/>
    <property type="evidence" value="ECO:0007669"/>
    <property type="project" value="UniProtKB-KW"/>
</dbReference>
<protein>
    <submittedName>
        <fullName evidence="5">Restriction endonuclease subunit S</fullName>
        <ecNumber evidence="5">3.1.21.-</ecNumber>
    </submittedName>
</protein>
<dbReference type="Gene3D" id="1.10.287.1120">
    <property type="entry name" value="Bipartite methylase S protein"/>
    <property type="match status" value="2"/>
</dbReference>
<accession>A0ABX8MYG4</accession>
<dbReference type="RefSeq" id="WP_124346562.1">
    <property type="nucleotide sequence ID" value="NZ_CP027706.1"/>
</dbReference>
<keyword evidence="3" id="KW-0238">DNA-binding</keyword>
<evidence type="ECO:0000259" key="4">
    <source>
        <dbReference type="Pfam" id="PF01420"/>
    </source>
</evidence>
<dbReference type="Gene3D" id="3.90.220.20">
    <property type="entry name" value="DNA methylase specificity domains"/>
    <property type="match status" value="2"/>
</dbReference>
<keyword evidence="6" id="KW-1185">Reference proteome</keyword>
<dbReference type="PANTHER" id="PTHR30408">
    <property type="entry name" value="TYPE-1 RESTRICTION ENZYME ECOKI SPECIFICITY PROTEIN"/>
    <property type="match status" value="1"/>
</dbReference>
<name>A0ABX8MYG4_9PSED</name>
<evidence type="ECO:0000256" key="3">
    <source>
        <dbReference type="ARBA" id="ARBA00023125"/>
    </source>
</evidence>
<sequence length="381" mass="42803">MSKQEKKGLLPARRFPEFRHKAEWKVKTFNELFTIGNGRDYKHLASGDVPVYGSGGYMLLVNDYLYDGESVCIGRKGTIDNPIFLTGKFWTVDTLFYTHSFRDCLPKFIYAIFQQINWANHNEAGGIPSLSKSNIQKIKVAVPKPDEQQKIADCLTTIDELITAQTQRLDALETHKKGLMQQLFPTKDETVPKRRFPEFRDKGAWEKKTLGEICDMQAGKFLRATDINEANKGSTYPCYGGNGLRGFTKTFTHNGKHSLIGRQGALCGNVMLATGQFHATEHAVVVTPNEGISTDWLFYKLKYLNLNQFATGQAQPGLSIDNLKKVELKISPDKDEQQKIADCLTSADKLISAQTQKLEALKNHKKGLMQELFPAMDEVAA</sequence>
<reference evidence="5" key="1">
    <citation type="submission" date="2021-06" db="EMBL/GenBank/DDBJ databases">
        <title>Updating the genus Pseudomonas: Description of 43 new species and partition of the Pseudomonas putida group.</title>
        <authorList>
            <person name="Girard L."/>
            <person name="Lood C."/>
            <person name="Vandamme P."/>
            <person name="Rokni-Zadeh H."/>
            <person name="van Noort V."/>
            <person name="Hofte M."/>
            <person name="Lavigne R."/>
            <person name="De Mot R."/>
        </authorList>
    </citation>
    <scope>NUCLEOTIDE SEQUENCE</scope>
    <source>
        <strain evidence="5">CMR12a</strain>
    </source>
</reference>
<dbReference type="InterPro" id="IPR052021">
    <property type="entry name" value="Type-I_RS_S_subunit"/>
</dbReference>
<dbReference type="CDD" id="cd17266">
    <property type="entry name" value="RMtype1_S_Sau1132ORF3780P-TRD2-CR2_like"/>
    <property type="match status" value="1"/>
</dbReference>
<evidence type="ECO:0000313" key="5">
    <source>
        <dbReference type="EMBL" id="QXH43196.1"/>
    </source>
</evidence>
<organism evidence="5 6">
    <name type="scientific">Pseudomonas sessilinigenes</name>
    <dbReference type="NCBI Taxonomy" id="658629"/>
    <lineage>
        <taxon>Bacteria</taxon>
        <taxon>Pseudomonadati</taxon>
        <taxon>Pseudomonadota</taxon>
        <taxon>Gammaproteobacteria</taxon>
        <taxon>Pseudomonadales</taxon>
        <taxon>Pseudomonadaceae</taxon>
        <taxon>Pseudomonas</taxon>
    </lineage>
</organism>
<dbReference type="EMBL" id="CP077074">
    <property type="protein sequence ID" value="QXH43196.1"/>
    <property type="molecule type" value="Genomic_DNA"/>
</dbReference>
<dbReference type="Pfam" id="PF01420">
    <property type="entry name" value="Methylase_S"/>
    <property type="match status" value="2"/>
</dbReference>
<dbReference type="GO" id="GO:0016787">
    <property type="term" value="F:hydrolase activity"/>
    <property type="evidence" value="ECO:0007669"/>
    <property type="project" value="UniProtKB-KW"/>
</dbReference>
<proteinExistence type="inferred from homology"/>
<evidence type="ECO:0000256" key="1">
    <source>
        <dbReference type="ARBA" id="ARBA00010923"/>
    </source>
</evidence>
<keyword evidence="5" id="KW-0540">Nuclease</keyword>
<dbReference type="Proteomes" id="UP000693952">
    <property type="component" value="Chromosome"/>
</dbReference>
<keyword evidence="5" id="KW-0378">Hydrolase</keyword>
<dbReference type="InterPro" id="IPR000055">
    <property type="entry name" value="Restrct_endonuc_typeI_TRD"/>
</dbReference>
<feature type="domain" description="Type I restriction modification DNA specificity" evidence="4">
    <location>
        <begin position="205"/>
        <end position="362"/>
    </location>
</feature>
<feature type="domain" description="Type I restriction modification DNA specificity" evidence="4">
    <location>
        <begin position="23"/>
        <end position="173"/>
    </location>
</feature>
<evidence type="ECO:0000256" key="2">
    <source>
        <dbReference type="ARBA" id="ARBA00022747"/>
    </source>
</evidence>
<keyword evidence="5" id="KW-0255">Endonuclease</keyword>
<dbReference type="PANTHER" id="PTHR30408:SF12">
    <property type="entry name" value="TYPE I RESTRICTION ENZYME MJAVIII SPECIFICITY SUBUNIT"/>
    <property type="match status" value="1"/>
</dbReference>
<dbReference type="EC" id="3.1.21.-" evidence="5"/>
<keyword evidence="2" id="KW-0680">Restriction system</keyword>
<dbReference type="SUPFAM" id="SSF116734">
    <property type="entry name" value="DNA methylase specificity domain"/>
    <property type="match status" value="2"/>
</dbReference>
<comment type="similarity">
    <text evidence="1">Belongs to the type-I restriction system S methylase family.</text>
</comment>
<evidence type="ECO:0000313" key="6">
    <source>
        <dbReference type="Proteomes" id="UP000693952"/>
    </source>
</evidence>
<dbReference type="InterPro" id="IPR044946">
    <property type="entry name" value="Restrct_endonuc_typeI_TRD_sf"/>
</dbReference>